<evidence type="ECO:0000256" key="1">
    <source>
        <dbReference type="ARBA" id="ARBA00009646"/>
    </source>
</evidence>
<dbReference type="Pfam" id="PF00030">
    <property type="entry name" value="Crystall"/>
    <property type="match status" value="1"/>
</dbReference>
<keyword evidence="5" id="KW-1185">Reference proteome</keyword>
<dbReference type="InterPro" id="IPR011024">
    <property type="entry name" value="G_crystallin-like"/>
</dbReference>
<dbReference type="Proteomes" id="UP000287033">
    <property type="component" value="Unassembled WGS sequence"/>
</dbReference>
<dbReference type="Gene3D" id="2.60.20.10">
    <property type="entry name" value="Crystallins"/>
    <property type="match status" value="1"/>
</dbReference>
<organism evidence="4 5">
    <name type="scientific">Chiloscyllium punctatum</name>
    <name type="common">Brownbanded bambooshark</name>
    <name type="synonym">Hemiscyllium punctatum</name>
    <dbReference type="NCBI Taxonomy" id="137246"/>
    <lineage>
        <taxon>Eukaryota</taxon>
        <taxon>Metazoa</taxon>
        <taxon>Chordata</taxon>
        <taxon>Craniata</taxon>
        <taxon>Vertebrata</taxon>
        <taxon>Chondrichthyes</taxon>
        <taxon>Elasmobranchii</taxon>
        <taxon>Galeomorphii</taxon>
        <taxon>Galeoidea</taxon>
        <taxon>Orectolobiformes</taxon>
        <taxon>Hemiscylliidae</taxon>
        <taxon>Chiloscyllium</taxon>
    </lineage>
</organism>
<protein>
    <recommendedName>
        <fullName evidence="3">Beta/gamma crystallin 'Greek key' domain-containing protein</fullName>
    </recommendedName>
</protein>
<evidence type="ECO:0000313" key="4">
    <source>
        <dbReference type="EMBL" id="GCC43054.1"/>
    </source>
</evidence>
<feature type="domain" description="Beta/gamma crystallin 'Greek key'" evidence="3">
    <location>
        <begin position="6"/>
        <end position="47"/>
    </location>
</feature>
<evidence type="ECO:0000313" key="5">
    <source>
        <dbReference type="Proteomes" id="UP000287033"/>
    </source>
</evidence>
<name>A0A401TK98_CHIPU</name>
<gene>
    <name evidence="4" type="ORF">chiPu_0027077</name>
</gene>
<feature type="non-terminal residue" evidence="4">
    <location>
        <position position="1"/>
    </location>
</feature>
<dbReference type="SUPFAM" id="SSF49695">
    <property type="entry name" value="gamma-Crystallin-like"/>
    <property type="match status" value="1"/>
</dbReference>
<proteinExistence type="inferred from homology"/>
<dbReference type="AlphaFoldDB" id="A0A401TK98"/>
<keyword evidence="2" id="KW-0677">Repeat</keyword>
<evidence type="ECO:0000256" key="2">
    <source>
        <dbReference type="ARBA" id="ARBA00022737"/>
    </source>
</evidence>
<sequence length="48" mass="5211">DPQQHKICLFEMAGFQGRKMEILDDDVPSLSSHGFTDRVGSITVGCGS</sequence>
<comment type="caution">
    <text evidence="4">The sequence shown here is derived from an EMBL/GenBank/DDBJ whole genome shotgun (WGS) entry which is preliminary data.</text>
</comment>
<accession>A0A401TK98</accession>
<reference evidence="4 5" key="1">
    <citation type="journal article" date="2018" name="Nat. Ecol. Evol.">
        <title>Shark genomes provide insights into elasmobranch evolution and the origin of vertebrates.</title>
        <authorList>
            <person name="Hara Y"/>
            <person name="Yamaguchi K"/>
            <person name="Onimaru K"/>
            <person name="Kadota M"/>
            <person name="Koyanagi M"/>
            <person name="Keeley SD"/>
            <person name="Tatsumi K"/>
            <person name="Tanaka K"/>
            <person name="Motone F"/>
            <person name="Kageyama Y"/>
            <person name="Nozu R"/>
            <person name="Adachi N"/>
            <person name="Nishimura O"/>
            <person name="Nakagawa R"/>
            <person name="Tanegashima C"/>
            <person name="Kiyatake I"/>
            <person name="Matsumoto R"/>
            <person name="Murakumo K"/>
            <person name="Nishida K"/>
            <person name="Terakita A"/>
            <person name="Kuratani S"/>
            <person name="Sato K"/>
            <person name="Hyodo S Kuraku.S."/>
        </authorList>
    </citation>
    <scope>NUCLEOTIDE SEQUENCE [LARGE SCALE GENOMIC DNA]</scope>
</reference>
<dbReference type="EMBL" id="BEZZ01094261">
    <property type="protein sequence ID" value="GCC43054.1"/>
    <property type="molecule type" value="Genomic_DNA"/>
</dbReference>
<comment type="similarity">
    <text evidence="1">Belongs to the beta/gamma-crystallin family.</text>
</comment>
<dbReference type="InterPro" id="IPR001064">
    <property type="entry name" value="Beta/gamma_crystallin"/>
</dbReference>
<evidence type="ECO:0000259" key="3">
    <source>
        <dbReference type="Pfam" id="PF00030"/>
    </source>
</evidence>